<organism evidence="2 3">
    <name type="scientific">Parelaphostrongylus tenuis</name>
    <name type="common">Meningeal worm</name>
    <dbReference type="NCBI Taxonomy" id="148309"/>
    <lineage>
        <taxon>Eukaryota</taxon>
        <taxon>Metazoa</taxon>
        <taxon>Ecdysozoa</taxon>
        <taxon>Nematoda</taxon>
        <taxon>Chromadorea</taxon>
        <taxon>Rhabditida</taxon>
        <taxon>Rhabditina</taxon>
        <taxon>Rhabditomorpha</taxon>
        <taxon>Strongyloidea</taxon>
        <taxon>Metastrongylidae</taxon>
        <taxon>Parelaphostrongylus</taxon>
    </lineage>
</organism>
<gene>
    <name evidence="2" type="ORF">KIN20_008013</name>
</gene>
<dbReference type="AlphaFoldDB" id="A0AAD5QH72"/>
<evidence type="ECO:0000256" key="1">
    <source>
        <dbReference type="SAM" id="MobiDB-lite"/>
    </source>
</evidence>
<name>A0AAD5QH72_PARTN</name>
<feature type="region of interest" description="Disordered" evidence="1">
    <location>
        <begin position="1"/>
        <end position="29"/>
    </location>
</feature>
<dbReference type="EMBL" id="JAHQIW010001244">
    <property type="protein sequence ID" value="KAJ1351853.1"/>
    <property type="molecule type" value="Genomic_DNA"/>
</dbReference>
<accession>A0AAD5QH72</accession>
<keyword evidence="3" id="KW-1185">Reference proteome</keyword>
<protein>
    <submittedName>
        <fullName evidence="2">Uncharacterized protein</fullName>
    </submittedName>
</protein>
<sequence length="92" mass="10748">MMPTNASTVFPGKKKSLSKSNQHNNHPPYKEIAEQGALFQRCTNEEELEQLPRRTFTSMMNDYGQSTRIIGFEEEEDVEKLDIELYSLSLWY</sequence>
<proteinExistence type="predicted"/>
<dbReference type="Proteomes" id="UP001196413">
    <property type="component" value="Unassembled WGS sequence"/>
</dbReference>
<evidence type="ECO:0000313" key="2">
    <source>
        <dbReference type="EMBL" id="KAJ1351853.1"/>
    </source>
</evidence>
<comment type="caution">
    <text evidence="2">The sequence shown here is derived from an EMBL/GenBank/DDBJ whole genome shotgun (WGS) entry which is preliminary data.</text>
</comment>
<reference evidence="2" key="1">
    <citation type="submission" date="2021-06" db="EMBL/GenBank/DDBJ databases">
        <title>Parelaphostrongylus tenuis whole genome reference sequence.</title>
        <authorList>
            <person name="Garwood T.J."/>
            <person name="Larsen P.A."/>
            <person name="Fountain-Jones N.M."/>
            <person name="Garbe J.R."/>
            <person name="Macchietto M.G."/>
            <person name="Kania S.A."/>
            <person name="Gerhold R.W."/>
            <person name="Richards J.E."/>
            <person name="Wolf T.M."/>
        </authorList>
    </citation>
    <scope>NUCLEOTIDE SEQUENCE</scope>
    <source>
        <strain evidence="2">MNPRO001-30</strain>
        <tissue evidence="2">Meninges</tissue>
    </source>
</reference>
<evidence type="ECO:0000313" key="3">
    <source>
        <dbReference type="Proteomes" id="UP001196413"/>
    </source>
</evidence>